<dbReference type="SUPFAM" id="SSF56925">
    <property type="entry name" value="OMPA-like"/>
    <property type="match status" value="1"/>
</dbReference>
<evidence type="ECO:0000313" key="5">
    <source>
        <dbReference type="Proteomes" id="UP000243359"/>
    </source>
</evidence>
<feature type="signal peptide" evidence="2">
    <location>
        <begin position="1"/>
        <end position="23"/>
    </location>
</feature>
<gene>
    <name evidence="4" type="ORF">SAMN05216221_2507</name>
</gene>
<keyword evidence="1 2" id="KW-0732">Signal</keyword>
<keyword evidence="5" id="KW-1185">Reference proteome</keyword>
<dbReference type="RefSeq" id="WP_090349252.1">
    <property type="nucleotide sequence ID" value="NZ_LT629751.1"/>
</dbReference>
<protein>
    <submittedName>
        <fullName evidence="4">Outer membrane autotransporter barrel domain-containing protein</fullName>
    </submittedName>
</protein>
<dbReference type="GO" id="GO:0019867">
    <property type="term" value="C:outer membrane"/>
    <property type="evidence" value="ECO:0007669"/>
    <property type="project" value="InterPro"/>
</dbReference>
<evidence type="ECO:0000256" key="2">
    <source>
        <dbReference type="SAM" id="SignalP"/>
    </source>
</evidence>
<dbReference type="InterPro" id="IPR006315">
    <property type="entry name" value="OM_autotransptr_brl_dom"/>
</dbReference>
<evidence type="ECO:0000259" key="3">
    <source>
        <dbReference type="Pfam" id="PF13505"/>
    </source>
</evidence>
<dbReference type="Proteomes" id="UP000243359">
    <property type="component" value="Chromosome I"/>
</dbReference>
<dbReference type="EMBL" id="LT629751">
    <property type="protein sequence ID" value="SDS74013.1"/>
    <property type="molecule type" value="Genomic_DNA"/>
</dbReference>
<feature type="chain" id="PRO_5009262355" evidence="2">
    <location>
        <begin position="24"/>
        <end position="204"/>
    </location>
</feature>
<dbReference type="Gene3D" id="2.40.160.20">
    <property type="match status" value="1"/>
</dbReference>
<feature type="domain" description="Outer membrane protein beta-barrel" evidence="3">
    <location>
        <begin position="9"/>
        <end position="201"/>
    </location>
</feature>
<dbReference type="OrthoDB" id="6877638at2"/>
<dbReference type="InterPro" id="IPR011250">
    <property type="entry name" value="OMP/PagP_B-barrel"/>
</dbReference>
<dbReference type="AlphaFoldDB" id="A0A1H1UNH1"/>
<name>A0A1H1UNH1_9PSED</name>
<accession>A0A1H1UNH1</accession>
<dbReference type="NCBIfam" id="TIGR01414">
    <property type="entry name" value="autotrans_barl"/>
    <property type="match status" value="1"/>
</dbReference>
<proteinExistence type="predicted"/>
<reference evidence="5" key="1">
    <citation type="submission" date="2016-10" db="EMBL/GenBank/DDBJ databases">
        <authorList>
            <person name="Varghese N."/>
            <person name="Submissions S."/>
        </authorList>
    </citation>
    <scope>NUCLEOTIDE SEQUENCE [LARGE SCALE GENOMIC DNA]</scope>
    <source>
        <strain evidence="5">KCTC 32247</strain>
    </source>
</reference>
<dbReference type="Pfam" id="PF13505">
    <property type="entry name" value="OMP_b-brl"/>
    <property type="match status" value="1"/>
</dbReference>
<dbReference type="STRING" id="1392877.SAMN05216221_2507"/>
<organism evidence="4 5">
    <name type="scientific">Pseudomonas oryzae</name>
    <dbReference type="NCBI Taxonomy" id="1392877"/>
    <lineage>
        <taxon>Bacteria</taxon>
        <taxon>Pseudomonadati</taxon>
        <taxon>Pseudomonadota</taxon>
        <taxon>Gammaproteobacteria</taxon>
        <taxon>Pseudomonadales</taxon>
        <taxon>Pseudomonadaceae</taxon>
        <taxon>Pseudomonas</taxon>
    </lineage>
</organism>
<evidence type="ECO:0000256" key="1">
    <source>
        <dbReference type="ARBA" id="ARBA00022729"/>
    </source>
</evidence>
<sequence length="204" mass="21900">MRHATSRVAAALLFAAASLPALAQYDSVGVYLFGNVGQAEIDQDDELFGPGIASSVDDEDTAYKLGLGLQLNRYFAIEGTWVDLGEYTLKASDGVNSLKADVEISGFGGNLVGRLPFDYGLSLYAKAGWHQLESDASVKFNGVAVADDDESDTVGSWAVGAAWQFAPQFSVVAEFERYMDVGEDLGGDDADIDFWSLGLRYDIL</sequence>
<evidence type="ECO:0000313" key="4">
    <source>
        <dbReference type="EMBL" id="SDS74013.1"/>
    </source>
</evidence>
<dbReference type="InterPro" id="IPR027385">
    <property type="entry name" value="Beta-barrel_OMP"/>
</dbReference>